<sequence length="171" mass="19746">MERTIIRLCYRKIIDATAQKPWDKLVFDASYSEFLMQFQLYNQQNKYTDFSTVVQQVTGADKLHFLVSTAVTGYLKQLNEKVPDVLNNAGKTFLTFKHFRFEIINSNTRDKSKHQVAVNFYSEPLLWYTTVGSQLIVAPVTEAANMEAEMLTEQFSLQPFLSIYSIKTMSS</sequence>
<keyword evidence="2" id="KW-1185">Reference proteome</keyword>
<dbReference type="RefSeq" id="WP_196989856.1">
    <property type="nucleotide sequence ID" value="NZ_JADWYR010000001.1"/>
</dbReference>
<evidence type="ECO:0000313" key="2">
    <source>
        <dbReference type="Proteomes" id="UP000628448"/>
    </source>
</evidence>
<protein>
    <submittedName>
        <fullName evidence="1">Uncharacterized protein</fullName>
    </submittedName>
</protein>
<reference evidence="1" key="1">
    <citation type="submission" date="2020-11" db="EMBL/GenBank/DDBJ databases">
        <title>Bacterial whole genome sequence for Panacibacter sp. DH6.</title>
        <authorList>
            <person name="Le V."/>
            <person name="Ko S."/>
            <person name="Ahn C.-Y."/>
            <person name="Oh H.-M."/>
        </authorList>
    </citation>
    <scope>NUCLEOTIDE SEQUENCE</scope>
    <source>
        <strain evidence="1">DH6</strain>
    </source>
</reference>
<name>A0A931E2E5_9BACT</name>
<organism evidence="1 2">
    <name type="scientific">Panacibacter microcysteis</name>
    <dbReference type="NCBI Taxonomy" id="2793269"/>
    <lineage>
        <taxon>Bacteria</taxon>
        <taxon>Pseudomonadati</taxon>
        <taxon>Bacteroidota</taxon>
        <taxon>Chitinophagia</taxon>
        <taxon>Chitinophagales</taxon>
        <taxon>Chitinophagaceae</taxon>
        <taxon>Panacibacter</taxon>
    </lineage>
</organism>
<evidence type="ECO:0000313" key="1">
    <source>
        <dbReference type="EMBL" id="MBG9375828.1"/>
    </source>
</evidence>
<dbReference type="AlphaFoldDB" id="A0A931E2E5"/>
<accession>A0A931E2E5</accession>
<comment type="caution">
    <text evidence="1">The sequence shown here is derived from an EMBL/GenBank/DDBJ whole genome shotgun (WGS) entry which is preliminary data.</text>
</comment>
<proteinExistence type="predicted"/>
<dbReference type="EMBL" id="JADWYR010000001">
    <property type="protein sequence ID" value="MBG9375828.1"/>
    <property type="molecule type" value="Genomic_DNA"/>
</dbReference>
<dbReference type="Proteomes" id="UP000628448">
    <property type="component" value="Unassembled WGS sequence"/>
</dbReference>
<gene>
    <name evidence="1" type="ORF">I5907_06250</name>
</gene>